<dbReference type="SUPFAM" id="SSF57783">
    <property type="entry name" value="Zinc beta-ribbon"/>
    <property type="match status" value="1"/>
</dbReference>
<feature type="transmembrane region" description="Helical" evidence="2">
    <location>
        <begin position="12"/>
        <end position="32"/>
    </location>
</feature>
<feature type="domain" description="Restriction endonuclease type IV Mrr" evidence="4">
    <location>
        <begin position="73"/>
        <end position="182"/>
    </location>
</feature>
<keyword evidence="6" id="KW-1185">Reference proteome</keyword>
<dbReference type="GO" id="GO:0015666">
    <property type="term" value="F:restriction endodeoxyribonuclease activity"/>
    <property type="evidence" value="ECO:0007669"/>
    <property type="project" value="TreeGrafter"/>
</dbReference>
<dbReference type="EC" id="3.1.21.-" evidence="5"/>
<keyword evidence="2" id="KW-1133">Transmembrane helix</keyword>
<feature type="region of interest" description="Disordered" evidence="1">
    <location>
        <begin position="188"/>
        <end position="214"/>
    </location>
</feature>
<dbReference type="Pfam" id="PF04471">
    <property type="entry name" value="Mrr_cat"/>
    <property type="match status" value="1"/>
</dbReference>
<reference evidence="5 6" key="1">
    <citation type="submission" date="2024-01" db="EMBL/GenBank/DDBJ databases">
        <title>Complete Genome Sequence of Alkalicoccus halolimnae BZ-SZ-XJ29T, a Moderately Halophilic Bacterium Isolated from a Salt Lake.</title>
        <authorList>
            <person name="Zhao B."/>
        </authorList>
    </citation>
    <scope>NUCLEOTIDE SEQUENCE [LARGE SCALE GENOMIC DNA]</scope>
    <source>
        <strain evidence="5 6">BZ-SZ-XJ29</strain>
    </source>
</reference>
<dbReference type="InterPro" id="IPR007560">
    <property type="entry name" value="Restrct_endonuc_IV_Mrr"/>
</dbReference>
<dbReference type="Gene3D" id="3.30.65.10">
    <property type="entry name" value="Bacterial Topoisomerase I, domain 1"/>
    <property type="match status" value="1"/>
</dbReference>
<accession>A0A5C7FL20</accession>
<evidence type="ECO:0000259" key="4">
    <source>
        <dbReference type="Pfam" id="PF04471"/>
    </source>
</evidence>
<dbReference type="Gene3D" id="3.40.1350.10">
    <property type="match status" value="1"/>
</dbReference>
<feature type="compositionally biased region" description="Basic and acidic residues" evidence="1">
    <location>
        <begin position="193"/>
        <end position="206"/>
    </location>
</feature>
<name>A0A5C7FL20_9BACI</name>
<dbReference type="PANTHER" id="PTHR30015">
    <property type="entry name" value="MRR RESTRICTION SYSTEM PROTEIN"/>
    <property type="match status" value="1"/>
</dbReference>
<dbReference type="GO" id="GO:0003677">
    <property type="term" value="F:DNA binding"/>
    <property type="evidence" value="ECO:0007669"/>
    <property type="project" value="InterPro"/>
</dbReference>
<keyword evidence="5" id="KW-0255">Endonuclease</keyword>
<dbReference type="Pfam" id="PF01396">
    <property type="entry name" value="Zn_ribbon_Top1"/>
    <property type="match status" value="1"/>
</dbReference>
<dbReference type="OrthoDB" id="9797274at2"/>
<dbReference type="PANTHER" id="PTHR30015:SF6">
    <property type="entry name" value="SLL1429 PROTEIN"/>
    <property type="match status" value="1"/>
</dbReference>
<evidence type="ECO:0000313" key="6">
    <source>
        <dbReference type="Proteomes" id="UP000321816"/>
    </source>
</evidence>
<dbReference type="EMBL" id="CP144914">
    <property type="protein sequence ID" value="WWD79967.1"/>
    <property type="molecule type" value="Genomic_DNA"/>
</dbReference>
<evidence type="ECO:0000256" key="1">
    <source>
        <dbReference type="SAM" id="MobiDB-lite"/>
    </source>
</evidence>
<dbReference type="InterPro" id="IPR011335">
    <property type="entry name" value="Restrct_endonuc-II-like"/>
</dbReference>
<dbReference type="InterPro" id="IPR052906">
    <property type="entry name" value="Type_IV_Methyl-Rstrct_Enzyme"/>
</dbReference>
<protein>
    <submittedName>
        <fullName evidence="5">Restriction endonuclease</fullName>
        <ecNumber evidence="5">3.1.21.-</ecNumber>
    </submittedName>
</protein>
<dbReference type="GO" id="GO:0005694">
    <property type="term" value="C:chromosome"/>
    <property type="evidence" value="ECO:0007669"/>
    <property type="project" value="InterPro"/>
</dbReference>
<keyword evidence="5" id="KW-0378">Hydrolase</keyword>
<gene>
    <name evidence="5" type="ORF">FTX54_016480</name>
</gene>
<feature type="domain" description="DNA topoisomerase type IA zn finger" evidence="3">
    <location>
        <begin position="219"/>
        <end position="248"/>
    </location>
</feature>
<sequence>MGKRAKSSKENALENQIIKLMAVIFFVAALGMTQDFQISIFFGLIGMTAAIVFLLWRIKQRNKKLKRAGMDEIDQMEGIEFEKYLRLYFTDKGYTVKDTPISGDFGADLILDNNEEKIVVQAKRYSSRVGIKAVQESLSSLPYYKADKAVVITNSEFTKAAAELAEKTGVKLVGREELIKMMTGFHRGKKKKPFTDKEVRDEKRPSGEPLPEKAPALLCPRCGGEMVERNGKYGAFQGCSSFPACRYTAVAE</sequence>
<dbReference type="InterPro" id="IPR013498">
    <property type="entry name" value="Topo_IA_Znf"/>
</dbReference>
<dbReference type="GO" id="GO:0009307">
    <property type="term" value="P:DNA restriction-modification system"/>
    <property type="evidence" value="ECO:0007669"/>
    <property type="project" value="InterPro"/>
</dbReference>
<dbReference type="AlphaFoldDB" id="A0A5C7FL20"/>
<dbReference type="GO" id="GO:0003916">
    <property type="term" value="F:DNA topoisomerase activity"/>
    <property type="evidence" value="ECO:0007669"/>
    <property type="project" value="InterPro"/>
</dbReference>
<keyword evidence="2" id="KW-0812">Transmembrane</keyword>
<organism evidence="5 6">
    <name type="scientific">Alkalicoccus halolimnae</name>
    <dbReference type="NCBI Taxonomy" id="1667239"/>
    <lineage>
        <taxon>Bacteria</taxon>
        <taxon>Bacillati</taxon>
        <taxon>Bacillota</taxon>
        <taxon>Bacilli</taxon>
        <taxon>Bacillales</taxon>
        <taxon>Bacillaceae</taxon>
        <taxon>Alkalicoccus</taxon>
    </lineage>
</organism>
<dbReference type="KEGG" id="ahal:FTX54_016480"/>
<dbReference type="InterPro" id="IPR011856">
    <property type="entry name" value="tRNA_endonuc-like_dom_sf"/>
</dbReference>
<keyword evidence="2" id="KW-0472">Membrane</keyword>
<proteinExistence type="predicted"/>
<evidence type="ECO:0000313" key="5">
    <source>
        <dbReference type="EMBL" id="WWD79967.1"/>
    </source>
</evidence>
<evidence type="ECO:0000259" key="3">
    <source>
        <dbReference type="Pfam" id="PF01396"/>
    </source>
</evidence>
<evidence type="ECO:0000256" key="2">
    <source>
        <dbReference type="SAM" id="Phobius"/>
    </source>
</evidence>
<dbReference type="Proteomes" id="UP000321816">
    <property type="component" value="Chromosome"/>
</dbReference>
<keyword evidence="5" id="KW-0540">Nuclease</keyword>
<dbReference type="RefSeq" id="WP_147802569.1">
    <property type="nucleotide sequence ID" value="NZ_CP144914.1"/>
</dbReference>
<dbReference type="GO" id="GO:0006265">
    <property type="term" value="P:DNA topological change"/>
    <property type="evidence" value="ECO:0007669"/>
    <property type="project" value="InterPro"/>
</dbReference>
<dbReference type="SUPFAM" id="SSF52980">
    <property type="entry name" value="Restriction endonuclease-like"/>
    <property type="match status" value="1"/>
</dbReference>
<feature type="transmembrane region" description="Helical" evidence="2">
    <location>
        <begin position="38"/>
        <end position="58"/>
    </location>
</feature>